<evidence type="ECO:0000313" key="2">
    <source>
        <dbReference type="Proteomes" id="UP000270219"/>
    </source>
</evidence>
<dbReference type="InterPro" id="IPR036638">
    <property type="entry name" value="HLH_DNA-bd_sf"/>
</dbReference>
<dbReference type="InterPro" id="IPR037208">
    <property type="entry name" value="Spo0E-like_sf"/>
</dbReference>
<organism evidence="1 2">
    <name type="scientific">Oceanobacillus piezotolerans</name>
    <dbReference type="NCBI Taxonomy" id="2448030"/>
    <lineage>
        <taxon>Bacteria</taxon>
        <taxon>Bacillati</taxon>
        <taxon>Bacillota</taxon>
        <taxon>Bacilli</taxon>
        <taxon>Bacillales</taxon>
        <taxon>Bacillaceae</taxon>
        <taxon>Oceanobacillus</taxon>
    </lineage>
</organism>
<dbReference type="RefSeq" id="WP_121521351.1">
    <property type="nucleotide sequence ID" value="NZ_RCHR01000001.1"/>
</dbReference>
<dbReference type="GO" id="GO:0043937">
    <property type="term" value="P:regulation of sporulation"/>
    <property type="evidence" value="ECO:0007669"/>
    <property type="project" value="InterPro"/>
</dbReference>
<dbReference type="AlphaFoldDB" id="A0A498DTW2"/>
<dbReference type="Pfam" id="PF09388">
    <property type="entry name" value="SpoOE-like"/>
    <property type="match status" value="1"/>
</dbReference>
<accession>A0A498DTW2</accession>
<comment type="caution">
    <text evidence="1">The sequence shown here is derived from an EMBL/GenBank/DDBJ whole genome shotgun (WGS) entry which is preliminary data.</text>
</comment>
<dbReference type="GO" id="GO:0046983">
    <property type="term" value="F:protein dimerization activity"/>
    <property type="evidence" value="ECO:0007669"/>
    <property type="project" value="InterPro"/>
</dbReference>
<dbReference type="OrthoDB" id="2973153at2"/>
<proteinExistence type="predicted"/>
<dbReference type="Proteomes" id="UP000270219">
    <property type="component" value="Unassembled WGS sequence"/>
</dbReference>
<dbReference type="InterPro" id="IPR018540">
    <property type="entry name" value="Spo0E-like"/>
</dbReference>
<dbReference type="Gene3D" id="4.10.280.10">
    <property type="entry name" value="Helix-loop-helix DNA-binding domain"/>
    <property type="match status" value="1"/>
</dbReference>
<dbReference type="PANTHER" id="PTHR41263:SF1">
    <property type="entry name" value="ASPARTYL-PHOSPHATE PHOSPHATASE YISI"/>
    <property type="match status" value="1"/>
</dbReference>
<dbReference type="PANTHER" id="PTHR41263">
    <property type="entry name" value="ASPARTYL-PHOSPHATE PHOSPHATASE YISI"/>
    <property type="match status" value="1"/>
</dbReference>
<sequence length="59" mass="6581">MEQVHAAGQSKLPSAILEKKRKMIQLGMKYGLADKRTVNCSQELDDLLNKFTDDLSGSK</sequence>
<name>A0A498DTW2_9BACI</name>
<gene>
    <name evidence="1" type="ORF">D8M04_03210</name>
</gene>
<protein>
    <submittedName>
        <fullName evidence="1">Aspartyl-phosphate phosphatase Spo0E family protein</fullName>
    </submittedName>
</protein>
<dbReference type="SUPFAM" id="SSF140500">
    <property type="entry name" value="BAS1536-like"/>
    <property type="match status" value="1"/>
</dbReference>
<keyword evidence="2" id="KW-1185">Reference proteome</keyword>
<reference evidence="1 2" key="1">
    <citation type="submission" date="2018-10" db="EMBL/GenBank/DDBJ databases">
        <title>Oceanobacillus sp. YLB-02 draft genome.</title>
        <authorList>
            <person name="Yu L."/>
        </authorList>
    </citation>
    <scope>NUCLEOTIDE SEQUENCE [LARGE SCALE GENOMIC DNA]</scope>
    <source>
        <strain evidence="1 2">YLB-02</strain>
    </source>
</reference>
<evidence type="ECO:0000313" key="1">
    <source>
        <dbReference type="EMBL" id="RLL48297.1"/>
    </source>
</evidence>
<dbReference type="InterPro" id="IPR053028">
    <property type="entry name" value="Spo0E-like_phosphatase"/>
</dbReference>
<dbReference type="EMBL" id="RCHR01000001">
    <property type="protein sequence ID" value="RLL48297.1"/>
    <property type="molecule type" value="Genomic_DNA"/>
</dbReference>